<protein>
    <submittedName>
        <fullName evidence="2">Uncharacterized protein</fullName>
    </submittedName>
</protein>
<feature type="region of interest" description="Disordered" evidence="1">
    <location>
        <begin position="197"/>
        <end position="216"/>
    </location>
</feature>
<reference evidence="2 3" key="1">
    <citation type="journal article" date="2016" name="Genome Biol. Evol.">
        <title>Divergent and convergent evolution of fungal pathogenicity.</title>
        <authorList>
            <person name="Shang Y."/>
            <person name="Xiao G."/>
            <person name="Zheng P."/>
            <person name="Cen K."/>
            <person name="Zhan S."/>
            <person name="Wang C."/>
        </authorList>
    </citation>
    <scope>NUCLEOTIDE SEQUENCE [LARGE SCALE GENOMIC DNA]</scope>
    <source>
        <strain evidence="2 3">RCEF 2490</strain>
    </source>
</reference>
<comment type="caution">
    <text evidence="2">The sequence shown here is derived from an EMBL/GenBank/DDBJ whole genome shotgun (WGS) entry which is preliminary data.</text>
</comment>
<accession>A0A167YVA2</accession>
<evidence type="ECO:0000256" key="1">
    <source>
        <dbReference type="SAM" id="MobiDB-lite"/>
    </source>
</evidence>
<evidence type="ECO:0000313" key="2">
    <source>
        <dbReference type="EMBL" id="KZZ91804.1"/>
    </source>
</evidence>
<evidence type="ECO:0000313" key="3">
    <source>
        <dbReference type="Proteomes" id="UP000078544"/>
    </source>
</evidence>
<gene>
    <name evidence="2" type="ORF">AAL_06558</name>
</gene>
<dbReference type="AlphaFoldDB" id="A0A167YVA2"/>
<dbReference type="EMBL" id="AZGY01000017">
    <property type="protein sequence ID" value="KZZ91804.1"/>
    <property type="molecule type" value="Genomic_DNA"/>
</dbReference>
<name>A0A167YVA2_9HYPO</name>
<sequence>MATLVHSAPADDLLPPRKNYRRRVLKPCQRSLNRLVRANAKHLVRTGRVDGLPGCHDDHSQLDRASLEPHLQRDLFHHFSNVGRPQYRDHTPRAIDHQDEGRDLAYSDVQLPSDNFRLGRRPPFGREDAFRDASTSGGKVHVGRRLGLGAADDGYDEDQQVAALYQMGLLYDNEPDRDSFSLNSIQHSEPVYFVRPARSARSKPPKAGKRPHQDRPLHLELSFSDLGSDDAIAQCLAIQADAEQEEEEEAAMAWQQRGQAAPQPPLHVIYELDDGGPLPDQPPGLVDDVLSEYDCVPDAGLSQTEVQEGVDDPSADAWIVLGEDS</sequence>
<organism evidence="2 3">
    <name type="scientific">Moelleriella libera RCEF 2490</name>
    <dbReference type="NCBI Taxonomy" id="1081109"/>
    <lineage>
        <taxon>Eukaryota</taxon>
        <taxon>Fungi</taxon>
        <taxon>Dikarya</taxon>
        <taxon>Ascomycota</taxon>
        <taxon>Pezizomycotina</taxon>
        <taxon>Sordariomycetes</taxon>
        <taxon>Hypocreomycetidae</taxon>
        <taxon>Hypocreales</taxon>
        <taxon>Clavicipitaceae</taxon>
        <taxon>Moelleriella</taxon>
    </lineage>
</organism>
<feature type="region of interest" description="Disordered" evidence="1">
    <location>
        <begin position="115"/>
        <end position="136"/>
    </location>
</feature>
<dbReference type="Proteomes" id="UP000078544">
    <property type="component" value="Unassembled WGS sequence"/>
</dbReference>
<keyword evidence="3" id="KW-1185">Reference proteome</keyword>
<feature type="region of interest" description="Disordered" evidence="1">
    <location>
        <begin position="241"/>
        <end position="262"/>
    </location>
</feature>
<feature type="compositionally biased region" description="Basic residues" evidence="1">
    <location>
        <begin position="198"/>
        <end position="210"/>
    </location>
</feature>
<dbReference type="OrthoDB" id="5207704at2759"/>
<proteinExistence type="predicted"/>